<evidence type="ECO:0000256" key="6">
    <source>
        <dbReference type="SAM" id="Phobius"/>
    </source>
</evidence>
<dbReference type="Proteomes" id="UP001595453">
    <property type="component" value="Unassembled WGS sequence"/>
</dbReference>
<keyword evidence="2" id="KW-1003">Cell membrane</keyword>
<dbReference type="InterPro" id="IPR011701">
    <property type="entry name" value="MFS"/>
</dbReference>
<feature type="transmembrane region" description="Helical" evidence="6">
    <location>
        <begin position="276"/>
        <end position="297"/>
    </location>
</feature>
<feature type="transmembrane region" description="Helical" evidence="6">
    <location>
        <begin position="139"/>
        <end position="158"/>
    </location>
</feature>
<dbReference type="PANTHER" id="PTHR43124">
    <property type="entry name" value="PURINE EFFLUX PUMP PBUE"/>
    <property type="match status" value="1"/>
</dbReference>
<feature type="transmembrane region" description="Helical" evidence="6">
    <location>
        <begin position="373"/>
        <end position="393"/>
    </location>
</feature>
<evidence type="ECO:0000256" key="4">
    <source>
        <dbReference type="ARBA" id="ARBA00022989"/>
    </source>
</evidence>
<dbReference type="InterPro" id="IPR050189">
    <property type="entry name" value="MFS_Efflux_Transporters"/>
</dbReference>
<dbReference type="SUPFAM" id="SSF103473">
    <property type="entry name" value="MFS general substrate transporter"/>
    <property type="match status" value="1"/>
</dbReference>
<feature type="transmembrane region" description="Helical" evidence="6">
    <location>
        <begin position="79"/>
        <end position="99"/>
    </location>
</feature>
<comment type="caution">
    <text evidence="8">The sequence shown here is derived from an EMBL/GenBank/DDBJ whole genome shotgun (WGS) entry which is preliminary data.</text>
</comment>
<feature type="transmembrane region" description="Helical" evidence="6">
    <location>
        <begin position="337"/>
        <end position="361"/>
    </location>
</feature>
<keyword evidence="5 6" id="KW-0472">Membrane</keyword>
<proteinExistence type="predicted"/>
<dbReference type="Gene3D" id="1.20.1250.20">
    <property type="entry name" value="MFS general substrate transporter like domains"/>
    <property type="match status" value="1"/>
</dbReference>
<feature type="transmembrane region" description="Helical" evidence="6">
    <location>
        <begin position="52"/>
        <end position="72"/>
    </location>
</feature>
<dbReference type="EMBL" id="JBHRSD010000046">
    <property type="protein sequence ID" value="MFC3034648.1"/>
    <property type="molecule type" value="Genomic_DNA"/>
</dbReference>
<comment type="subcellular location">
    <subcellularLocation>
        <location evidence="1">Cell membrane</location>
        <topology evidence="1">Multi-pass membrane protein</topology>
    </subcellularLocation>
</comment>
<accession>A0ABV7CPU7</accession>
<dbReference type="InterPro" id="IPR036259">
    <property type="entry name" value="MFS_trans_sf"/>
</dbReference>
<dbReference type="Pfam" id="PF07690">
    <property type="entry name" value="MFS_1"/>
    <property type="match status" value="1"/>
</dbReference>
<organism evidence="8 9">
    <name type="scientific">Pseudoalteromonas fenneropenaei</name>
    <dbReference type="NCBI Taxonomy" id="1737459"/>
    <lineage>
        <taxon>Bacteria</taxon>
        <taxon>Pseudomonadati</taxon>
        <taxon>Pseudomonadota</taxon>
        <taxon>Gammaproteobacteria</taxon>
        <taxon>Alteromonadales</taxon>
        <taxon>Pseudoalteromonadaceae</taxon>
        <taxon>Pseudoalteromonas</taxon>
    </lineage>
</organism>
<evidence type="ECO:0000256" key="1">
    <source>
        <dbReference type="ARBA" id="ARBA00004651"/>
    </source>
</evidence>
<sequence length="413" mass="43878">MQTPLSASLNQRVVLNLAILVNILSIGSFMMVMPMGPDFSLALGMPAEHTGYLAGGATFAAALIGFLCAPFLDKFDRKQVLVSCLSLKFLLILCCAFATSPWQLITLFVLSACFSGPAGGVLMAAILDVTPVAYRGRAMAMMASGFSIAAIIAVPMTLELVARLNWQTAFYGFGGLGLLLVAVLQWRFPSLTAHQSAAQHNNVPAQLITNPAFRFACAIAAVQMFGHFLLIPHFSSYFQFNLGFARNSISSLYLFGGLASLLALQLSGRLLDKGHGLALIWSMSLLAALVVIIGLVFGAMLSVYAFFIIFMAASTVRSSSTSALLSSIPAPYQRAAYMSYQATVANIASGLGALCSALWLSTNNAQQLQGLEQLAVLAALCLLCAPVLVHITVKRFLAPCDQSQATHSLATND</sequence>
<name>A0ABV7CPU7_9GAMM</name>
<evidence type="ECO:0000313" key="8">
    <source>
        <dbReference type="EMBL" id="MFC3034648.1"/>
    </source>
</evidence>
<dbReference type="PROSITE" id="PS50850">
    <property type="entry name" value="MFS"/>
    <property type="match status" value="1"/>
</dbReference>
<evidence type="ECO:0000259" key="7">
    <source>
        <dbReference type="PROSITE" id="PS50850"/>
    </source>
</evidence>
<feature type="transmembrane region" description="Helical" evidence="6">
    <location>
        <begin position="105"/>
        <end position="127"/>
    </location>
</feature>
<feature type="transmembrane region" description="Helical" evidence="6">
    <location>
        <begin position="212"/>
        <end position="232"/>
    </location>
</feature>
<gene>
    <name evidence="8" type="ORF">ACFOEE_19270</name>
</gene>
<evidence type="ECO:0000256" key="5">
    <source>
        <dbReference type="ARBA" id="ARBA00023136"/>
    </source>
</evidence>
<keyword evidence="9" id="KW-1185">Reference proteome</keyword>
<feature type="transmembrane region" description="Helical" evidence="6">
    <location>
        <begin position="244"/>
        <end position="264"/>
    </location>
</feature>
<evidence type="ECO:0000313" key="9">
    <source>
        <dbReference type="Proteomes" id="UP001595453"/>
    </source>
</evidence>
<dbReference type="InterPro" id="IPR020846">
    <property type="entry name" value="MFS_dom"/>
</dbReference>
<keyword evidence="4 6" id="KW-1133">Transmembrane helix</keyword>
<dbReference type="PANTHER" id="PTHR43124:SF3">
    <property type="entry name" value="CHLORAMPHENICOL EFFLUX PUMP RV0191"/>
    <property type="match status" value="1"/>
</dbReference>
<evidence type="ECO:0000256" key="3">
    <source>
        <dbReference type="ARBA" id="ARBA00022692"/>
    </source>
</evidence>
<dbReference type="RefSeq" id="WP_377128338.1">
    <property type="nucleotide sequence ID" value="NZ_JBHRSD010000046.1"/>
</dbReference>
<reference evidence="9" key="1">
    <citation type="journal article" date="2019" name="Int. J. Syst. Evol. Microbiol.">
        <title>The Global Catalogue of Microorganisms (GCM) 10K type strain sequencing project: providing services to taxonomists for standard genome sequencing and annotation.</title>
        <authorList>
            <consortium name="The Broad Institute Genomics Platform"/>
            <consortium name="The Broad Institute Genome Sequencing Center for Infectious Disease"/>
            <person name="Wu L."/>
            <person name="Ma J."/>
        </authorList>
    </citation>
    <scope>NUCLEOTIDE SEQUENCE [LARGE SCALE GENOMIC DNA]</scope>
    <source>
        <strain evidence="9">KCTC 42730</strain>
    </source>
</reference>
<feature type="transmembrane region" description="Helical" evidence="6">
    <location>
        <begin position="12"/>
        <end position="32"/>
    </location>
</feature>
<evidence type="ECO:0000256" key="2">
    <source>
        <dbReference type="ARBA" id="ARBA00022475"/>
    </source>
</evidence>
<protein>
    <submittedName>
        <fullName evidence="8">MFS transporter</fullName>
    </submittedName>
</protein>
<keyword evidence="3 6" id="KW-0812">Transmembrane</keyword>
<feature type="domain" description="Major facilitator superfamily (MFS) profile" evidence="7">
    <location>
        <begin position="11"/>
        <end position="396"/>
    </location>
</feature>
<feature type="transmembrane region" description="Helical" evidence="6">
    <location>
        <begin position="164"/>
        <end position="184"/>
    </location>
</feature>